<dbReference type="Pfam" id="PF01145">
    <property type="entry name" value="Band_7"/>
    <property type="match status" value="1"/>
</dbReference>
<keyword evidence="5" id="KW-1185">Reference proteome</keyword>
<comment type="caution">
    <text evidence="4">The sequence shown here is derived from an EMBL/GenBank/DDBJ whole genome shotgun (WGS) entry which is preliminary data.</text>
</comment>
<protein>
    <submittedName>
        <fullName evidence="4">Regulator of protease activity HflC (Stomatin/prohibitin superfamily)</fullName>
    </submittedName>
</protein>
<dbReference type="EMBL" id="QLSV01000004">
    <property type="protein sequence ID" value="RAR48903.1"/>
    <property type="molecule type" value="Genomic_DNA"/>
</dbReference>
<sequence>MKKYILLVSVFAVLSLTSCAIVRPGEVGVKQRLGKLSDEVNIQGPVFYNIFTSKVIMTSIQTNDLELTLSLPSKEGLSVESQISILYRLEKNKVPNIIRTYGMNYENIISNVFRSASADVCAQYFAKDMHSGMRANIEQAILEKMGGILTEQGIIIESVLMKSIKLPAGLANSIEFKLQAEQDAMRMEFVLLQEKLEADRVIIKAKGERDAQKIMAEGLTPEIIKLKSIEAFNELSKSTNSKTIITDGKAPFLINE</sequence>
<dbReference type="PROSITE" id="PS51257">
    <property type="entry name" value="PROKAR_LIPOPROTEIN"/>
    <property type="match status" value="1"/>
</dbReference>
<dbReference type="InterPro" id="IPR001107">
    <property type="entry name" value="Band_7"/>
</dbReference>
<dbReference type="Gene3D" id="3.30.479.30">
    <property type="entry name" value="Band 7 domain"/>
    <property type="match status" value="1"/>
</dbReference>
<feature type="domain" description="Band 7" evidence="3">
    <location>
        <begin position="17"/>
        <end position="178"/>
    </location>
</feature>
<evidence type="ECO:0000313" key="5">
    <source>
        <dbReference type="Proteomes" id="UP000249518"/>
    </source>
</evidence>
<reference evidence="4 5" key="1">
    <citation type="submission" date="2018-06" db="EMBL/GenBank/DDBJ databases">
        <title>Genomic Encyclopedia of Type Strains, Phase III (KMG-III): the genomes of soil and plant-associated and newly described type strains.</title>
        <authorList>
            <person name="Whitman W."/>
        </authorList>
    </citation>
    <scope>NUCLEOTIDE SEQUENCE [LARGE SCALE GENOMIC DNA]</scope>
    <source>
        <strain evidence="4 5">CGMCC 1.12504</strain>
    </source>
</reference>
<evidence type="ECO:0000256" key="2">
    <source>
        <dbReference type="SAM" id="SignalP"/>
    </source>
</evidence>
<name>A0A328WRW7_9FLAO</name>
<dbReference type="Proteomes" id="UP000249518">
    <property type="component" value="Unassembled WGS sequence"/>
</dbReference>
<accession>A0A328WRW7</accession>
<proteinExistence type="predicted"/>
<feature type="signal peptide" evidence="2">
    <location>
        <begin position="1"/>
        <end position="20"/>
    </location>
</feature>
<feature type="chain" id="PRO_5016352448" evidence="2">
    <location>
        <begin position="21"/>
        <end position="256"/>
    </location>
</feature>
<comment type="subcellular location">
    <subcellularLocation>
        <location evidence="1">Membrane</location>
        <topology evidence="1">Single-pass membrane protein</topology>
    </subcellularLocation>
</comment>
<dbReference type="SUPFAM" id="SSF117892">
    <property type="entry name" value="Band 7/SPFH domain"/>
    <property type="match status" value="1"/>
</dbReference>
<dbReference type="OrthoDB" id="9792660at2"/>
<gene>
    <name evidence="4" type="ORF">B0I10_10439</name>
</gene>
<dbReference type="GO" id="GO:0006508">
    <property type="term" value="P:proteolysis"/>
    <property type="evidence" value="ECO:0007669"/>
    <property type="project" value="UniProtKB-KW"/>
</dbReference>
<dbReference type="GO" id="GO:0008233">
    <property type="term" value="F:peptidase activity"/>
    <property type="evidence" value="ECO:0007669"/>
    <property type="project" value="UniProtKB-KW"/>
</dbReference>
<dbReference type="PANTHER" id="PTHR23222:SF0">
    <property type="entry name" value="PROHIBITIN 1"/>
    <property type="match status" value="1"/>
</dbReference>
<organism evidence="4 5">
    <name type="scientific">Flavobacterium lacus</name>
    <dbReference type="NCBI Taxonomy" id="1353778"/>
    <lineage>
        <taxon>Bacteria</taxon>
        <taxon>Pseudomonadati</taxon>
        <taxon>Bacteroidota</taxon>
        <taxon>Flavobacteriia</taxon>
        <taxon>Flavobacteriales</taxon>
        <taxon>Flavobacteriaceae</taxon>
        <taxon>Flavobacterium</taxon>
    </lineage>
</organism>
<dbReference type="AlphaFoldDB" id="A0A328WRW7"/>
<evidence type="ECO:0000313" key="4">
    <source>
        <dbReference type="EMBL" id="RAR48903.1"/>
    </source>
</evidence>
<dbReference type="PANTHER" id="PTHR23222">
    <property type="entry name" value="PROHIBITIN"/>
    <property type="match status" value="1"/>
</dbReference>
<keyword evidence="2" id="KW-0732">Signal</keyword>
<dbReference type="GO" id="GO:0016020">
    <property type="term" value="C:membrane"/>
    <property type="evidence" value="ECO:0007669"/>
    <property type="project" value="UniProtKB-SubCell"/>
</dbReference>
<dbReference type="InterPro" id="IPR036013">
    <property type="entry name" value="Band_7/SPFH_dom_sf"/>
</dbReference>
<dbReference type="InterPro" id="IPR000163">
    <property type="entry name" value="Prohibitin"/>
</dbReference>
<keyword evidence="4" id="KW-0378">Hydrolase</keyword>
<dbReference type="CDD" id="cd03401">
    <property type="entry name" value="SPFH_prohibitin"/>
    <property type="match status" value="1"/>
</dbReference>
<evidence type="ECO:0000259" key="3">
    <source>
        <dbReference type="SMART" id="SM00244"/>
    </source>
</evidence>
<keyword evidence="4" id="KW-0645">Protease</keyword>
<evidence type="ECO:0000256" key="1">
    <source>
        <dbReference type="ARBA" id="ARBA00004167"/>
    </source>
</evidence>
<dbReference type="SMART" id="SM00244">
    <property type="entry name" value="PHB"/>
    <property type="match status" value="1"/>
</dbReference>
<dbReference type="RefSeq" id="WP_112085368.1">
    <property type="nucleotide sequence ID" value="NZ_QLSV01000004.1"/>
</dbReference>